<evidence type="ECO:0000256" key="2">
    <source>
        <dbReference type="ARBA" id="ARBA00035112"/>
    </source>
</evidence>
<keyword evidence="4" id="KW-0812">Transmembrane</keyword>
<reference evidence="5" key="1">
    <citation type="submission" date="2016-03" db="EMBL/GenBank/DDBJ databases">
        <title>Draft genome sequence of Rosellinia necatrix.</title>
        <authorList>
            <person name="Kanematsu S."/>
        </authorList>
    </citation>
    <scope>NUCLEOTIDE SEQUENCE [LARGE SCALE GENOMIC DNA]</scope>
    <source>
        <strain evidence="5">W97</strain>
    </source>
</reference>
<evidence type="ECO:0000313" key="6">
    <source>
        <dbReference type="Proteomes" id="UP000054516"/>
    </source>
</evidence>
<dbReference type="OrthoDB" id="3687641at2759"/>
<evidence type="ECO:0000256" key="4">
    <source>
        <dbReference type="SAM" id="Phobius"/>
    </source>
</evidence>
<evidence type="ECO:0000313" key="5">
    <source>
        <dbReference type="EMBL" id="GAP84566.1"/>
    </source>
</evidence>
<dbReference type="PANTHER" id="PTHR33365:SF4">
    <property type="entry name" value="CYCLOCHLOROTINE BIOSYNTHESIS PROTEIN O"/>
    <property type="match status" value="1"/>
</dbReference>
<dbReference type="AlphaFoldDB" id="A0A1S7UNE8"/>
<feature type="transmembrane region" description="Helical" evidence="4">
    <location>
        <begin position="45"/>
        <end position="69"/>
    </location>
</feature>
<organism evidence="5">
    <name type="scientific">Rosellinia necatrix</name>
    <name type="common">White root-rot fungus</name>
    <dbReference type="NCBI Taxonomy" id="77044"/>
    <lineage>
        <taxon>Eukaryota</taxon>
        <taxon>Fungi</taxon>
        <taxon>Dikarya</taxon>
        <taxon>Ascomycota</taxon>
        <taxon>Pezizomycotina</taxon>
        <taxon>Sordariomycetes</taxon>
        <taxon>Xylariomycetidae</taxon>
        <taxon>Xylariales</taxon>
        <taxon>Xylariaceae</taxon>
        <taxon>Rosellinia</taxon>
    </lineage>
</organism>
<comment type="pathway">
    <text evidence="1">Mycotoxin biosynthesis.</text>
</comment>
<protein>
    <submittedName>
        <fullName evidence="5">Putative tat pathway signal sequence protein</fullName>
    </submittedName>
</protein>
<dbReference type="PANTHER" id="PTHR33365">
    <property type="entry name" value="YALI0B05434P"/>
    <property type="match status" value="1"/>
</dbReference>
<keyword evidence="4" id="KW-0472">Membrane</keyword>
<gene>
    <name evidence="5" type="ORF">SAMD00023353_1100910</name>
</gene>
<keyword evidence="6" id="KW-1185">Reference proteome</keyword>
<proteinExistence type="inferred from homology"/>
<dbReference type="Proteomes" id="UP000054516">
    <property type="component" value="Unassembled WGS sequence"/>
</dbReference>
<evidence type="ECO:0000256" key="3">
    <source>
        <dbReference type="SAM" id="MobiDB-lite"/>
    </source>
</evidence>
<feature type="region of interest" description="Disordered" evidence="3">
    <location>
        <begin position="1"/>
        <end position="20"/>
    </location>
</feature>
<keyword evidence="4" id="KW-1133">Transmembrane helix</keyword>
<accession>A0A1S7UNE8</accession>
<sequence>MGVIQKEAKPAYAPIPDDQSATESDDLLYEGFKSSYTKKSRWSRWLVLGGVVVFVAYSAALVSIPYFWFKKERLHGANVIDTPIRKHIKYEPTYFGHTETSKDYKLVGKPSDELDANWSSIMQYFYAEVPKEFIQSLDRERDSIRLPNGNYLANYAFIHQLHCLKRLHQSYFPEHYWPDMTEEEKELQLEHSLHCLQMLVEVVMCKADETPLTMIWFDESILPGGNRTIPHECKNWDTLIEGMEEVKIDPFTPGLLVHPKYGPVVPDGRNTTLDNRIGYVKNATPLDRTKWP</sequence>
<dbReference type="InterPro" id="IPR021765">
    <property type="entry name" value="UstYa-like"/>
</dbReference>
<dbReference type="OMA" id="NDENIMV"/>
<evidence type="ECO:0000256" key="1">
    <source>
        <dbReference type="ARBA" id="ARBA00004685"/>
    </source>
</evidence>
<dbReference type="Pfam" id="PF11807">
    <property type="entry name" value="UstYa"/>
    <property type="match status" value="1"/>
</dbReference>
<name>A0A1S7UNE8_ROSNE</name>
<dbReference type="GO" id="GO:0043386">
    <property type="term" value="P:mycotoxin biosynthetic process"/>
    <property type="evidence" value="ECO:0007669"/>
    <property type="project" value="InterPro"/>
</dbReference>
<dbReference type="EMBL" id="DF977456">
    <property type="protein sequence ID" value="GAP84566.1"/>
    <property type="molecule type" value="Genomic_DNA"/>
</dbReference>
<comment type="similarity">
    <text evidence="2">Belongs to the ustYa family.</text>
</comment>